<dbReference type="RefSeq" id="WP_045026941.1">
    <property type="nucleotide sequence ID" value="NZ_JRHC01000001.1"/>
</dbReference>
<evidence type="ECO:0000313" key="1">
    <source>
        <dbReference type="EMBL" id="KJF45105.1"/>
    </source>
</evidence>
<gene>
    <name evidence="1" type="ORF">LH29_06760</name>
</gene>
<dbReference type="PROSITE" id="PS51257">
    <property type="entry name" value="PROKAR_LIPOPROTEIN"/>
    <property type="match status" value="1"/>
</dbReference>
<proteinExistence type="predicted"/>
<comment type="caution">
    <text evidence="1">The sequence shown here is derived from an EMBL/GenBank/DDBJ whole genome shotgun (WGS) entry which is preliminary data.</text>
</comment>
<evidence type="ECO:0008006" key="3">
    <source>
        <dbReference type="Google" id="ProtNLM"/>
    </source>
</evidence>
<keyword evidence="2" id="KW-1185">Reference proteome</keyword>
<accession>A0A0D8JDV9</accession>
<dbReference type="Proteomes" id="UP000032544">
    <property type="component" value="Unassembled WGS sequence"/>
</dbReference>
<reference evidence="1 2" key="1">
    <citation type="submission" date="2014-09" db="EMBL/GenBank/DDBJ databases">
        <title>Draft Genome Sequence of Draconibacterium sp. JN14CK-3.</title>
        <authorList>
            <person name="Dong C."/>
            <person name="Lai Q."/>
            <person name="Shao Z."/>
        </authorList>
    </citation>
    <scope>NUCLEOTIDE SEQUENCE [LARGE SCALE GENOMIC DNA]</scope>
    <source>
        <strain evidence="1 2">JN14CK-3</strain>
    </source>
</reference>
<dbReference type="InterPro" id="IPR021345">
    <property type="entry name" value="DUF2961"/>
</dbReference>
<dbReference type="EMBL" id="JRHC01000001">
    <property type="protein sequence ID" value="KJF45105.1"/>
    <property type="molecule type" value="Genomic_DNA"/>
</dbReference>
<organism evidence="1 2">
    <name type="scientific">Draconibacterium sediminis</name>
    <dbReference type="NCBI Taxonomy" id="1544798"/>
    <lineage>
        <taxon>Bacteria</taxon>
        <taxon>Pseudomonadati</taxon>
        <taxon>Bacteroidota</taxon>
        <taxon>Bacteroidia</taxon>
        <taxon>Marinilabiliales</taxon>
        <taxon>Prolixibacteraceae</taxon>
        <taxon>Draconibacterium</taxon>
    </lineage>
</organism>
<dbReference type="PATRIC" id="fig|1544798.3.peg.1355"/>
<name>A0A0D8JDV9_9BACT</name>
<dbReference type="Pfam" id="PF11175">
    <property type="entry name" value="DUF2961"/>
    <property type="match status" value="1"/>
</dbReference>
<dbReference type="Gene3D" id="2.60.120.260">
    <property type="entry name" value="Galactose-binding domain-like"/>
    <property type="match status" value="1"/>
</dbReference>
<dbReference type="OrthoDB" id="2518538at2"/>
<protein>
    <recommendedName>
        <fullName evidence="3">DUF2961 domain-containing protein</fullName>
    </recommendedName>
</protein>
<sequence length="708" mass="80550">MKTSIYKSISLALWIVFTGIIVSCTSQPNEISIQSLLQEMTNREVLAKLPEAPYKLGQFSSYDRNAVAPDSNWFANDDRNNYTRAEFNQGRKEFVLMDFEGPGAIVRFWMTFAGKEPGSGTLRFYFDNDTIPEVEGPVLDLLSGQALVGEPLATSVSDLSPLLRRGHNLYLPIPFQKNCKVTYETKFEPIEGKPKRSGEIVYYAINYRAYPKGTHVQTFSRQQLSEARELIENVQNDLTQRTDGLKTGSDGKETISSTLNPDEIYSATISGSKAIESLIIKLEADNLEQALRSTILSIEFDGEKTIWCPVGDFFGTGYQIRNINTWYTRVDTTGLMHAFWLMPFKQEATVSIKNIGSQQVKINGNIALRKWTWDKTSMHFGCSWHQYTNLFTREGLTNNDNGNYFDINFVELNGQGVYVGDALTLFNTAYNWWGEGDEKIYIDSDTFPSHFGTGTEDYYGYAWGGDSKAYSNHPYLAQPDATGNAKPGYVVNSRYRGLDALPFNEKLKLDMELWHWQATSINYAPVSFYYLLPGGKSNIKPDYLAAQEKVALEFTDIIPNELKNGKIEAEHMVFSNSCGNKKRSMAMIPDTQFDLSNKVYVKWYDGAPGDTITFYFYSNVEGEYKLQSGFVGGKFYGDYQINFNGKKLNHKINLYESEPHYKKKTIGAVYLKTGENKIEFIIAEEQQGYPEWAPNYFSLDYLEFTEMR</sequence>
<evidence type="ECO:0000313" key="2">
    <source>
        <dbReference type="Proteomes" id="UP000032544"/>
    </source>
</evidence>
<dbReference type="AlphaFoldDB" id="A0A0D8JDV9"/>
<dbReference type="Gene3D" id="2.60.120.1390">
    <property type="match status" value="3"/>
</dbReference>
<dbReference type="STRING" id="1544798.LH29_06760"/>